<comment type="caution">
    <text evidence="4">The sequence shown here is derived from an EMBL/GenBank/DDBJ whole genome shotgun (WGS) entry which is preliminary data.</text>
</comment>
<keyword evidence="5" id="KW-1185">Reference proteome</keyword>
<dbReference type="EMBL" id="JADKMY010000003">
    <property type="protein sequence ID" value="MBF4554140.1"/>
    <property type="molecule type" value="Genomic_DNA"/>
</dbReference>
<accession>A0ABR9ZL56</accession>
<protein>
    <recommendedName>
        <fullName evidence="3">Trehalose 6-phosphate phosphatase</fullName>
        <ecNumber evidence="3">3.1.3.12</ecNumber>
    </recommendedName>
</protein>
<name>A0ABR9ZL56_9CORY</name>
<dbReference type="Pfam" id="PF02358">
    <property type="entry name" value="Trehalose_PPase"/>
    <property type="match status" value="1"/>
</dbReference>
<evidence type="ECO:0000256" key="2">
    <source>
        <dbReference type="ARBA" id="ARBA00024179"/>
    </source>
</evidence>
<dbReference type="InterPro" id="IPR036412">
    <property type="entry name" value="HAD-like_sf"/>
</dbReference>
<dbReference type="InterPro" id="IPR023214">
    <property type="entry name" value="HAD_sf"/>
</dbReference>
<evidence type="ECO:0000256" key="1">
    <source>
        <dbReference type="ARBA" id="ARBA00022801"/>
    </source>
</evidence>
<dbReference type="Proteomes" id="UP000635902">
    <property type="component" value="Unassembled WGS sequence"/>
</dbReference>
<reference evidence="4 5" key="1">
    <citation type="submission" date="2020-10" db="EMBL/GenBank/DDBJ databases">
        <title>Novel species in genus Corynebacterium.</title>
        <authorList>
            <person name="Zhang G."/>
        </authorList>
    </citation>
    <scope>NUCLEOTIDE SEQUENCE [LARGE SCALE GENOMIC DNA]</scope>
    <source>
        <strain evidence="4 5">DSM 45110</strain>
    </source>
</reference>
<organism evidence="4 5">
    <name type="scientific">Corynebacterium suicordis DSM 45110</name>
    <dbReference type="NCBI Taxonomy" id="1121369"/>
    <lineage>
        <taxon>Bacteria</taxon>
        <taxon>Bacillati</taxon>
        <taxon>Actinomycetota</taxon>
        <taxon>Actinomycetes</taxon>
        <taxon>Mycobacteriales</taxon>
        <taxon>Corynebacteriaceae</taxon>
        <taxon>Corynebacterium</taxon>
    </lineage>
</organism>
<dbReference type="GO" id="GO:0004805">
    <property type="term" value="F:trehalose-phosphatase activity"/>
    <property type="evidence" value="ECO:0007669"/>
    <property type="project" value="UniProtKB-EC"/>
</dbReference>
<gene>
    <name evidence="4" type="primary">otsB</name>
    <name evidence="4" type="ORF">IRY30_08685</name>
</gene>
<dbReference type="PANTHER" id="PTHR43768:SF3">
    <property type="entry name" value="TREHALOSE 6-PHOSPHATE PHOSPHATASE"/>
    <property type="match status" value="1"/>
</dbReference>
<comment type="function">
    <text evidence="2 3">Removes the phosphate from trehalose 6-phosphate to produce free trehalose.</text>
</comment>
<comment type="similarity">
    <text evidence="3">Belongs to the trehalose phosphatase family.</text>
</comment>
<keyword evidence="1 3" id="KW-0378">Hydrolase</keyword>
<comment type="pathway">
    <text evidence="3">Glycan biosynthesis; trehalose biosynthesis.</text>
</comment>
<dbReference type="EC" id="3.1.3.12" evidence="3"/>
<evidence type="ECO:0000313" key="5">
    <source>
        <dbReference type="Proteomes" id="UP000635902"/>
    </source>
</evidence>
<proteinExistence type="inferred from homology"/>
<dbReference type="InterPro" id="IPR044651">
    <property type="entry name" value="OTSB-like"/>
</dbReference>
<comment type="catalytic activity">
    <reaction evidence="3">
        <text>alpha,alpha-trehalose 6-phosphate + H2O = alpha,alpha-trehalose + phosphate</text>
        <dbReference type="Rhea" id="RHEA:23420"/>
        <dbReference type="ChEBI" id="CHEBI:15377"/>
        <dbReference type="ChEBI" id="CHEBI:16551"/>
        <dbReference type="ChEBI" id="CHEBI:43474"/>
        <dbReference type="ChEBI" id="CHEBI:58429"/>
        <dbReference type="EC" id="3.1.3.12"/>
    </reaction>
</comment>
<sequence>MDFDGTLAHFSTDPYQCRAVEGSFDALHSLSAINNTSVMVISGRNVELLSAVTEIDPAHAAKAATGGDGIIRLVGSHGAEPADQPMVNLSDPQRELLGQLAHFAETQAQREPGIWVERKPFSVGLHTRAAKDRSIALDAAEEYRAFAQDCEGAKVTMGKDIVEVAVVSMTKGKYLSTFLERAVPAMDAVVFAGDDTTDETVMSMLRPGQDIGIKVGEGESAAIRRVETPEDIRDFLVQLATARQEWAATRTGNN</sequence>
<evidence type="ECO:0000256" key="3">
    <source>
        <dbReference type="RuleBase" id="RU361117"/>
    </source>
</evidence>
<keyword evidence="3" id="KW-0460">Magnesium</keyword>
<dbReference type="SUPFAM" id="SSF56784">
    <property type="entry name" value="HAD-like"/>
    <property type="match status" value="1"/>
</dbReference>
<evidence type="ECO:0000313" key="4">
    <source>
        <dbReference type="EMBL" id="MBF4554140.1"/>
    </source>
</evidence>
<dbReference type="Gene3D" id="3.30.70.1020">
    <property type="entry name" value="Trehalose-6-phosphate phosphatase related protein, domain 2"/>
    <property type="match status" value="1"/>
</dbReference>
<dbReference type="Gene3D" id="3.40.50.1000">
    <property type="entry name" value="HAD superfamily/HAD-like"/>
    <property type="match status" value="1"/>
</dbReference>
<dbReference type="NCBIfam" id="TIGR00685">
    <property type="entry name" value="T6PP"/>
    <property type="match status" value="1"/>
</dbReference>
<comment type="cofactor">
    <cofactor evidence="3">
        <name>Mg(2+)</name>
        <dbReference type="ChEBI" id="CHEBI:18420"/>
    </cofactor>
</comment>
<dbReference type="PANTHER" id="PTHR43768">
    <property type="entry name" value="TREHALOSE 6-PHOSPHATE PHOSPHATASE"/>
    <property type="match status" value="1"/>
</dbReference>
<keyword evidence="3" id="KW-0479">Metal-binding</keyword>
<dbReference type="InterPro" id="IPR003337">
    <property type="entry name" value="Trehalose_PPase"/>
</dbReference>